<evidence type="ECO:0000256" key="1">
    <source>
        <dbReference type="ARBA" id="ARBA00022723"/>
    </source>
</evidence>
<name>A0A9P4JNX0_9PLEO</name>
<dbReference type="PROSITE" id="PS50048">
    <property type="entry name" value="ZN2_CY6_FUNGAL_2"/>
    <property type="match status" value="1"/>
</dbReference>
<dbReference type="GO" id="GO:0000981">
    <property type="term" value="F:DNA-binding transcription factor activity, RNA polymerase II-specific"/>
    <property type="evidence" value="ECO:0007669"/>
    <property type="project" value="InterPro"/>
</dbReference>
<dbReference type="OrthoDB" id="4356994at2759"/>
<evidence type="ECO:0000259" key="7">
    <source>
        <dbReference type="PROSITE" id="PS50048"/>
    </source>
</evidence>
<dbReference type="GO" id="GO:0008270">
    <property type="term" value="F:zinc ion binding"/>
    <property type="evidence" value="ECO:0007669"/>
    <property type="project" value="InterPro"/>
</dbReference>
<proteinExistence type="predicted"/>
<dbReference type="Proteomes" id="UP000799536">
    <property type="component" value="Unassembled WGS sequence"/>
</dbReference>
<feature type="domain" description="Zn(2)-C6 fungal-type" evidence="7">
    <location>
        <begin position="12"/>
        <end position="42"/>
    </location>
</feature>
<dbReference type="InterPro" id="IPR036864">
    <property type="entry name" value="Zn2-C6_fun-type_DNA-bd_sf"/>
</dbReference>
<dbReference type="PANTHER" id="PTHR31069">
    <property type="entry name" value="OLEATE-ACTIVATED TRANSCRIPTION FACTOR 1-RELATED"/>
    <property type="match status" value="1"/>
</dbReference>
<keyword evidence="5" id="KW-0539">Nucleus</keyword>
<dbReference type="EMBL" id="ML993926">
    <property type="protein sequence ID" value="KAF2202727.1"/>
    <property type="molecule type" value="Genomic_DNA"/>
</dbReference>
<dbReference type="InterPro" id="IPR050675">
    <property type="entry name" value="OAF3"/>
</dbReference>
<dbReference type="CDD" id="cd00067">
    <property type="entry name" value="GAL4"/>
    <property type="match status" value="1"/>
</dbReference>
<dbReference type="Gene3D" id="4.10.240.10">
    <property type="entry name" value="Zn(2)-C6 fungal-type DNA-binding domain"/>
    <property type="match status" value="1"/>
</dbReference>
<protein>
    <recommendedName>
        <fullName evidence="7">Zn(2)-C6 fungal-type domain-containing protein</fullName>
    </recommendedName>
</protein>
<dbReference type="SMART" id="SM00066">
    <property type="entry name" value="GAL4"/>
    <property type="match status" value="1"/>
</dbReference>
<comment type="caution">
    <text evidence="8">The sequence shown here is derived from an EMBL/GenBank/DDBJ whole genome shotgun (WGS) entry which is preliminary data.</text>
</comment>
<keyword evidence="4" id="KW-0804">Transcription</keyword>
<evidence type="ECO:0000256" key="5">
    <source>
        <dbReference type="ARBA" id="ARBA00023242"/>
    </source>
</evidence>
<evidence type="ECO:0000256" key="4">
    <source>
        <dbReference type="ARBA" id="ARBA00023163"/>
    </source>
</evidence>
<keyword evidence="9" id="KW-1185">Reference proteome</keyword>
<feature type="region of interest" description="Disordered" evidence="6">
    <location>
        <begin position="44"/>
        <end position="71"/>
    </location>
</feature>
<keyword evidence="1" id="KW-0479">Metal-binding</keyword>
<sequence>MVVTESERLRSSCDDCRARKLKCSGRLPICGRCENEGIICVYSPQKPMGRPRKRRREQGDSSAESHTSTVETCVSSTTSATIYGSGPIPGSAIVSPPDFGEFAGYPEVQGNGVNFNYDHAFVTPSDTPLAVTDAQNFHLGPPADTALWNETLNAPLQLPQWNLPIPHETPPERCACLSSMYLTLTNLQNMTIFSFPAVIYPLRQAINTALSILSCDRCPREVFSSMQNLLTLTSLLTAIVEHYHKLLQAIENEAASLEQAGQKKAFRIGDTNPNLQHLHTGTPECPMALNIDLEPKEWRKFVKRAVRSEVLGEGSNRTSLRGVVDQVEQRQHKWHEEGGHQEKAKIFGTCSVRYGDCRDLTCLRMISQIRTMIETMQWE</sequence>
<dbReference type="PROSITE" id="PS00463">
    <property type="entry name" value="ZN2_CY6_FUNGAL_1"/>
    <property type="match status" value="1"/>
</dbReference>
<reference evidence="8" key="1">
    <citation type="journal article" date="2020" name="Stud. Mycol.">
        <title>101 Dothideomycetes genomes: a test case for predicting lifestyles and emergence of pathogens.</title>
        <authorList>
            <person name="Haridas S."/>
            <person name="Albert R."/>
            <person name="Binder M."/>
            <person name="Bloem J."/>
            <person name="Labutti K."/>
            <person name="Salamov A."/>
            <person name="Andreopoulos B."/>
            <person name="Baker S."/>
            <person name="Barry K."/>
            <person name="Bills G."/>
            <person name="Bluhm B."/>
            <person name="Cannon C."/>
            <person name="Castanera R."/>
            <person name="Culley D."/>
            <person name="Daum C."/>
            <person name="Ezra D."/>
            <person name="Gonzalez J."/>
            <person name="Henrissat B."/>
            <person name="Kuo A."/>
            <person name="Liang C."/>
            <person name="Lipzen A."/>
            <person name="Lutzoni F."/>
            <person name="Magnuson J."/>
            <person name="Mondo S."/>
            <person name="Nolan M."/>
            <person name="Ohm R."/>
            <person name="Pangilinan J."/>
            <person name="Park H.-J."/>
            <person name="Ramirez L."/>
            <person name="Alfaro M."/>
            <person name="Sun H."/>
            <person name="Tritt A."/>
            <person name="Yoshinaga Y."/>
            <person name="Zwiers L.-H."/>
            <person name="Turgeon B."/>
            <person name="Goodwin S."/>
            <person name="Spatafora J."/>
            <person name="Crous P."/>
            <person name="Grigoriev I."/>
        </authorList>
    </citation>
    <scope>NUCLEOTIDE SEQUENCE</scope>
    <source>
        <strain evidence="8">ATCC 74209</strain>
    </source>
</reference>
<dbReference type="SUPFAM" id="SSF57701">
    <property type="entry name" value="Zn2/Cys6 DNA-binding domain"/>
    <property type="match status" value="1"/>
</dbReference>
<dbReference type="GO" id="GO:0003677">
    <property type="term" value="F:DNA binding"/>
    <property type="evidence" value="ECO:0007669"/>
    <property type="project" value="UniProtKB-KW"/>
</dbReference>
<dbReference type="Pfam" id="PF00172">
    <property type="entry name" value="Zn_clus"/>
    <property type="match status" value="1"/>
</dbReference>
<dbReference type="AlphaFoldDB" id="A0A9P4JNX0"/>
<keyword evidence="2" id="KW-0805">Transcription regulation</keyword>
<accession>A0A9P4JNX0</accession>
<evidence type="ECO:0000256" key="3">
    <source>
        <dbReference type="ARBA" id="ARBA00023125"/>
    </source>
</evidence>
<evidence type="ECO:0000313" key="8">
    <source>
        <dbReference type="EMBL" id="KAF2202727.1"/>
    </source>
</evidence>
<keyword evidence="3" id="KW-0238">DNA-binding</keyword>
<organism evidence="8 9">
    <name type="scientific">Delitschia confertaspora ATCC 74209</name>
    <dbReference type="NCBI Taxonomy" id="1513339"/>
    <lineage>
        <taxon>Eukaryota</taxon>
        <taxon>Fungi</taxon>
        <taxon>Dikarya</taxon>
        <taxon>Ascomycota</taxon>
        <taxon>Pezizomycotina</taxon>
        <taxon>Dothideomycetes</taxon>
        <taxon>Pleosporomycetidae</taxon>
        <taxon>Pleosporales</taxon>
        <taxon>Delitschiaceae</taxon>
        <taxon>Delitschia</taxon>
    </lineage>
</organism>
<dbReference type="PANTHER" id="PTHR31069:SF31">
    <property type="entry name" value="MONODICTYPHENONE CLUSTER TRANSCRIPTION FACTOR-RELATED"/>
    <property type="match status" value="1"/>
</dbReference>
<evidence type="ECO:0000313" key="9">
    <source>
        <dbReference type="Proteomes" id="UP000799536"/>
    </source>
</evidence>
<gene>
    <name evidence="8" type="ORF">GQ43DRAFT_439464</name>
</gene>
<evidence type="ECO:0000256" key="2">
    <source>
        <dbReference type="ARBA" id="ARBA00023015"/>
    </source>
</evidence>
<evidence type="ECO:0000256" key="6">
    <source>
        <dbReference type="SAM" id="MobiDB-lite"/>
    </source>
</evidence>
<dbReference type="InterPro" id="IPR001138">
    <property type="entry name" value="Zn2Cys6_DnaBD"/>
</dbReference>